<sequence length="87" mass="9916">MPDVIVRMWEVKARPTGHAELLTWVCDAAVPSIEVYPLHMSTEVFSSADNRLVVISKWRSGPVDLPEPPEHLVARSPHVWEFTQVDR</sequence>
<reference evidence="1 2" key="1">
    <citation type="submission" date="2023-07" db="EMBL/GenBank/DDBJ databases">
        <title>Sequencing the genomes of 1000 actinobacteria strains.</title>
        <authorList>
            <person name="Klenk H.-P."/>
        </authorList>
    </citation>
    <scope>NUCLEOTIDE SEQUENCE [LARGE SCALE GENOMIC DNA]</scope>
    <source>
        <strain evidence="1 2">DSM 44711</strain>
    </source>
</reference>
<comment type="caution">
    <text evidence="1">The sequence shown here is derived from an EMBL/GenBank/DDBJ whole genome shotgun (WGS) entry which is preliminary data.</text>
</comment>
<proteinExistence type="predicted"/>
<dbReference type="EMBL" id="JAVDYC010000001">
    <property type="protein sequence ID" value="MDR7322830.1"/>
    <property type="molecule type" value="Genomic_DNA"/>
</dbReference>
<gene>
    <name evidence="1" type="ORF">J2S44_003080</name>
</gene>
<evidence type="ECO:0000313" key="1">
    <source>
        <dbReference type="EMBL" id="MDR7322830.1"/>
    </source>
</evidence>
<organism evidence="1 2">
    <name type="scientific">Catenuloplanes niger</name>
    <dbReference type="NCBI Taxonomy" id="587534"/>
    <lineage>
        <taxon>Bacteria</taxon>
        <taxon>Bacillati</taxon>
        <taxon>Actinomycetota</taxon>
        <taxon>Actinomycetes</taxon>
        <taxon>Micromonosporales</taxon>
        <taxon>Micromonosporaceae</taxon>
        <taxon>Catenuloplanes</taxon>
    </lineage>
</organism>
<evidence type="ECO:0000313" key="2">
    <source>
        <dbReference type="Proteomes" id="UP001183629"/>
    </source>
</evidence>
<dbReference type="AlphaFoldDB" id="A0AAE3ZS25"/>
<dbReference type="Proteomes" id="UP001183629">
    <property type="component" value="Unassembled WGS sequence"/>
</dbReference>
<keyword evidence="2" id="KW-1185">Reference proteome</keyword>
<protein>
    <submittedName>
        <fullName evidence="1">Uncharacterized protein</fullName>
    </submittedName>
</protein>
<accession>A0AAE3ZS25</accession>
<name>A0AAE3ZS25_9ACTN</name>